<dbReference type="InterPro" id="IPR006976">
    <property type="entry name" value="VanZ-like"/>
</dbReference>
<feature type="domain" description="VanZ-like" evidence="2">
    <location>
        <begin position="8"/>
        <end position="116"/>
    </location>
</feature>
<dbReference type="STRING" id="1121409.SAMN02745124_01825"/>
<keyword evidence="1" id="KW-0812">Transmembrane</keyword>
<protein>
    <submittedName>
        <fullName evidence="3">VanZ like family protein</fullName>
    </submittedName>
</protein>
<gene>
    <name evidence="3" type="ORF">SAMN02745124_01825</name>
</gene>
<dbReference type="Proteomes" id="UP000184139">
    <property type="component" value="Unassembled WGS sequence"/>
</dbReference>
<sequence length="121" mass="12843">MSPSLRVIPMLCVMGIIFLVSAQPGDNLQLSAFAGADKIAHALAYGLLAAATLIALPDRLLIGRPRRAASLVWAICLCYGISDELHQSFVPGRDASFGDLLADGLGAALVCIVWLVRRRQG</sequence>
<dbReference type="RefSeq" id="WP_073375376.1">
    <property type="nucleotide sequence ID" value="NZ_FQXS01000009.1"/>
</dbReference>
<evidence type="ECO:0000256" key="1">
    <source>
        <dbReference type="SAM" id="Phobius"/>
    </source>
</evidence>
<reference evidence="3 4" key="1">
    <citation type="submission" date="2016-11" db="EMBL/GenBank/DDBJ databases">
        <authorList>
            <person name="Jaros S."/>
            <person name="Januszkiewicz K."/>
            <person name="Wedrychowicz H."/>
        </authorList>
    </citation>
    <scope>NUCLEOTIDE SEQUENCE [LARGE SCALE GENOMIC DNA]</scope>
    <source>
        <strain evidence="3 4">DSM 9705</strain>
    </source>
</reference>
<feature type="transmembrane region" description="Helical" evidence="1">
    <location>
        <begin position="38"/>
        <end position="56"/>
    </location>
</feature>
<keyword evidence="4" id="KW-1185">Reference proteome</keyword>
<dbReference type="PANTHER" id="PTHR28008:SF1">
    <property type="entry name" value="DOMAIN PROTEIN, PUTATIVE (AFU_ORTHOLOGUE AFUA_3G10980)-RELATED"/>
    <property type="match status" value="1"/>
</dbReference>
<dbReference type="EMBL" id="FQXS01000009">
    <property type="protein sequence ID" value="SHH77586.1"/>
    <property type="molecule type" value="Genomic_DNA"/>
</dbReference>
<name>A0A1M5VQQ0_9BACT</name>
<feature type="transmembrane region" description="Helical" evidence="1">
    <location>
        <begin position="68"/>
        <end position="85"/>
    </location>
</feature>
<dbReference type="Pfam" id="PF04892">
    <property type="entry name" value="VanZ"/>
    <property type="match status" value="1"/>
</dbReference>
<feature type="transmembrane region" description="Helical" evidence="1">
    <location>
        <begin position="97"/>
        <end position="116"/>
    </location>
</feature>
<keyword evidence="1" id="KW-1133">Transmembrane helix</keyword>
<evidence type="ECO:0000259" key="2">
    <source>
        <dbReference type="Pfam" id="PF04892"/>
    </source>
</evidence>
<accession>A0A1M5VQQ0</accession>
<dbReference type="AlphaFoldDB" id="A0A1M5VQQ0"/>
<organism evidence="3 4">
    <name type="scientific">Desulfofustis glycolicus DSM 9705</name>
    <dbReference type="NCBI Taxonomy" id="1121409"/>
    <lineage>
        <taxon>Bacteria</taxon>
        <taxon>Pseudomonadati</taxon>
        <taxon>Thermodesulfobacteriota</taxon>
        <taxon>Desulfobulbia</taxon>
        <taxon>Desulfobulbales</taxon>
        <taxon>Desulfocapsaceae</taxon>
        <taxon>Desulfofustis</taxon>
    </lineage>
</organism>
<dbReference type="NCBIfam" id="NF037970">
    <property type="entry name" value="vanZ_1"/>
    <property type="match status" value="1"/>
</dbReference>
<dbReference type="PANTHER" id="PTHR28008">
    <property type="entry name" value="DOMAIN PROTEIN, PUTATIVE (AFU_ORTHOLOGUE AFUA_3G10980)-RELATED"/>
    <property type="match status" value="1"/>
</dbReference>
<dbReference type="OrthoDB" id="5422112at2"/>
<evidence type="ECO:0000313" key="4">
    <source>
        <dbReference type="Proteomes" id="UP000184139"/>
    </source>
</evidence>
<keyword evidence="1" id="KW-0472">Membrane</keyword>
<proteinExistence type="predicted"/>
<evidence type="ECO:0000313" key="3">
    <source>
        <dbReference type="EMBL" id="SHH77586.1"/>
    </source>
</evidence>